<sequence>MTVAVIGAGMSGLSTTHFLAEQGAEVRTFEASDEPGGIVRSTTVEGHVLERGPQRLRLSKPVESLVETLDLRDELRFGDDDQPLFAYDDGQLRRMPLSVRDAITTDLLSWRGKARVLLEPLTGGAKPNETVEAYLTRKFGHEVATRFAGPLYSGLYGTDADDMYVEYSLGKALDRFGVEGSLLVFMLKKLLQGTETPPIVSFEDGLQTLPEAMYAAHEESIDLETPVTGVEPDGEDYLVHTEDGTERAETVVFTTPAPTTAALLEDVDSEAAETVSQFAYNPIGVVHLHSDFDGTGHGFHIIDDGFKTDGSTWNHSMLGRDGVFTSYVGSGDSEFLDADPAVIGRRAAEEFETVTGAAATVLDAAVLRPGMPAYDRSWAALDELSLPDEIEICASFMSRAGIVGRIAGGKRTAATIAEE</sequence>
<feature type="domain" description="Amine oxidase" evidence="7">
    <location>
        <begin position="10"/>
        <end position="356"/>
    </location>
</feature>
<dbReference type="eggNOG" id="arCOG01522">
    <property type="taxonomic scope" value="Archaea"/>
</dbReference>
<dbReference type="Pfam" id="PF01593">
    <property type="entry name" value="Amino_oxidase"/>
    <property type="match status" value="1"/>
</dbReference>
<evidence type="ECO:0000256" key="5">
    <source>
        <dbReference type="ARBA" id="ARBA00023133"/>
    </source>
</evidence>
<keyword evidence="2" id="KW-0285">Flavoprotein</keyword>
<dbReference type="GO" id="GO:0004729">
    <property type="term" value="F:oxygen-dependent protoporphyrinogen oxidase activity"/>
    <property type="evidence" value="ECO:0007669"/>
    <property type="project" value="UniProtKB-EC"/>
</dbReference>
<evidence type="ECO:0000256" key="3">
    <source>
        <dbReference type="ARBA" id="ARBA00022827"/>
    </source>
</evidence>
<dbReference type="GeneID" id="8384081"/>
<evidence type="ECO:0000313" key="9">
    <source>
        <dbReference type="Proteomes" id="UP000002071"/>
    </source>
</evidence>
<evidence type="ECO:0000256" key="1">
    <source>
        <dbReference type="ARBA" id="ARBA00001974"/>
    </source>
</evidence>
<organism evidence="8 9">
    <name type="scientific">Halorhabdus utahensis (strain DSM 12940 / JCM 11049 / AX-2)</name>
    <dbReference type="NCBI Taxonomy" id="519442"/>
    <lineage>
        <taxon>Archaea</taxon>
        <taxon>Methanobacteriati</taxon>
        <taxon>Methanobacteriota</taxon>
        <taxon>Stenosarchaea group</taxon>
        <taxon>Halobacteria</taxon>
        <taxon>Halobacteriales</taxon>
        <taxon>Haloarculaceae</taxon>
        <taxon>Halorhabdus</taxon>
    </lineage>
</organism>
<dbReference type="PANTHER" id="PTHR42923:SF3">
    <property type="entry name" value="PROTOPORPHYRINOGEN OXIDASE"/>
    <property type="match status" value="1"/>
</dbReference>
<evidence type="ECO:0000313" key="8">
    <source>
        <dbReference type="EMBL" id="ACV11966.1"/>
    </source>
</evidence>
<accession>C7NRN0</accession>
<evidence type="ECO:0000256" key="4">
    <source>
        <dbReference type="ARBA" id="ARBA00023002"/>
    </source>
</evidence>
<dbReference type="InterPro" id="IPR036188">
    <property type="entry name" value="FAD/NAD-bd_sf"/>
</dbReference>
<dbReference type="KEGG" id="hut:Huta_1794"/>
<dbReference type="InterPro" id="IPR004572">
    <property type="entry name" value="Protoporphyrinogen_oxidase"/>
</dbReference>
<dbReference type="AlphaFoldDB" id="C7NRN0"/>
<dbReference type="InterPro" id="IPR050464">
    <property type="entry name" value="Zeta_carotene_desat/Oxidored"/>
</dbReference>
<name>C7NRN0_HALUD</name>
<dbReference type="EC" id="1.3.3.4" evidence="8"/>
<keyword evidence="3" id="KW-0274">FAD</keyword>
<keyword evidence="5" id="KW-0350">Heme biosynthesis</keyword>
<dbReference type="PANTHER" id="PTHR42923">
    <property type="entry name" value="PROTOPORPHYRINOGEN OXIDASE"/>
    <property type="match status" value="1"/>
</dbReference>
<protein>
    <submittedName>
        <fullName evidence="8">Protoporphyrinogen oxidase</fullName>
        <ecNumber evidence="8">1.3.3.4</ecNumber>
    </submittedName>
</protein>
<comment type="pathway">
    <text evidence="6">Porphyrin-containing compound metabolism.</text>
</comment>
<gene>
    <name evidence="8" type="ordered locus">Huta_1794</name>
</gene>
<comment type="cofactor">
    <cofactor evidence="1">
        <name>FAD</name>
        <dbReference type="ChEBI" id="CHEBI:57692"/>
    </cofactor>
</comment>
<dbReference type="RefSeq" id="WP_015789538.1">
    <property type="nucleotide sequence ID" value="NC_013158.1"/>
</dbReference>
<keyword evidence="9" id="KW-1185">Reference proteome</keyword>
<dbReference type="GO" id="GO:0006783">
    <property type="term" value="P:heme biosynthetic process"/>
    <property type="evidence" value="ECO:0007669"/>
    <property type="project" value="UniProtKB-KW"/>
</dbReference>
<evidence type="ECO:0000256" key="6">
    <source>
        <dbReference type="ARBA" id="ARBA00023444"/>
    </source>
</evidence>
<dbReference type="Gene3D" id="1.10.3110.10">
    <property type="entry name" value="protoporphyrinogen ix oxidase, domain 3"/>
    <property type="match status" value="1"/>
</dbReference>
<dbReference type="HOGENOM" id="CLU_009629_3_0_2"/>
<evidence type="ECO:0000259" key="7">
    <source>
        <dbReference type="Pfam" id="PF01593"/>
    </source>
</evidence>
<dbReference type="NCBIfam" id="TIGR00562">
    <property type="entry name" value="proto_IX_ox"/>
    <property type="match status" value="1"/>
</dbReference>
<evidence type="ECO:0000256" key="2">
    <source>
        <dbReference type="ARBA" id="ARBA00022630"/>
    </source>
</evidence>
<dbReference type="EMBL" id="CP001687">
    <property type="protein sequence ID" value="ACV11966.1"/>
    <property type="molecule type" value="Genomic_DNA"/>
</dbReference>
<keyword evidence="4 8" id="KW-0560">Oxidoreductase</keyword>
<dbReference type="Proteomes" id="UP000002071">
    <property type="component" value="Chromosome"/>
</dbReference>
<dbReference type="Gene3D" id="3.90.660.20">
    <property type="entry name" value="Protoporphyrinogen oxidase, mitochondrial, domain 2"/>
    <property type="match status" value="1"/>
</dbReference>
<dbReference type="InterPro" id="IPR002937">
    <property type="entry name" value="Amino_oxidase"/>
</dbReference>
<dbReference type="SUPFAM" id="SSF51905">
    <property type="entry name" value="FAD/NAD(P)-binding domain"/>
    <property type="match status" value="1"/>
</dbReference>
<dbReference type="Gene3D" id="3.50.50.60">
    <property type="entry name" value="FAD/NAD(P)-binding domain"/>
    <property type="match status" value="1"/>
</dbReference>
<reference evidence="8 9" key="1">
    <citation type="journal article" date="2009" name="Stand. Genomic Sci.">
        <title>Complete genome sequence of Halorhabdus utahensis type strain (AX-2).</title>
        <authorList>
            <person name="Anderson I."/>
            <person name="Tindall B.J."/>
            <person name="Pomrenke H."/>
            <person name="Goker M."/>
            <person name="Lapidus A."/>
            <person name="Nolan M."/>
            <person name="Copeland A."/>
            <person name="Glavina Del Rio T."/>
            <person name="Chen F."/>
            <person name="Tice H."/>
            <person name="Cheng J.F."/>
            <person name="Lucas S."/>
            <person name="Chertkov O."/>
            <person name="Bruce D."/>
            <person name="Brettin T."/>
            <person name="Detter J.C."/>
            <person name="Han C."/>
            <person name="Goodwin L."/>
            <person name="Land M."/>
            <person name="Hauser L."/>
            <person name="Chang Y.J."/>
            <person name="Jeffries C.D."/>
            <person name="Pitluck S."/>
            <person name="Pati A."/>
            <person name="Mavromatis K."/>
            <person name="Ivanova N."/>
            <person name="Ovchinnikova G."/>
            <person name="Chen A."/>
            <person name="Palaniappan K."/>
            <person name="Chain P."/>
            <person name="Rohde M."/>
            <person name="Bristow J."/>
            <person name="Eisen J.A."/>
            <person name="Markowitz V."/>
            <person name="Hugenholtz P."/>
            <person name="Kyrpides N.C."/>
            <person name="Klenk H.P."/>
        </authorList>
    </citation>
    <scope>NUCLEOTIDE SEQUENCE [LARGE SCALE GENOMIC DNA]</scope>
    <source>
        <strain evidence="9">DSM 12940 / JCM 11049 / AX-2</strain>
    </source>
</reference>
<dbReference type="STRING" id="519442.Huta_1794"/>
<proteinExistence type="predicted"/>
<dbReference type="OrthoDB" id="237154at2157"/>
<dbReference type="PRINTS" id="PR00419">
    <property type="entry name" value="ADXRDTASE"/>
</dbReference>